<evidence type="ECO:0000256" key="5">
    <source>
        <dbReference type="SAM" id="Phobius"/>
    </source>
</evidence>
<organism evidence="7 8">
    <name type="scientific">Phycicoccus sonneratiae</name>
    <dbReference type="NCBI Taxonomy" id="2807628"/>
    <lineage>
        <taxon>Bacteria</taxon>
        <taxon>Bacillati</taxon>
        <taxon>Actinomycetota</taxon>
        <taxon>Actinomycetes</taxon>
        <taxon>Micrococcales</taxon>
        <taxon>Intrasporangiaceae</taxon>
        <taxon>Phycicoccus</taxon>
    </lineage>
</organism>
<dbReference type="Proteomes" id="UP001430172">
    <property type="component" value="Unassembled WGS sequence"/>
</dbReference>
<keyword evidence="2 5" id="KW-0812">Transmembrane</keyword>
<name>A0ABS2CP97_9MICO</name>
<feature type="transmembrane region" description="Helical" evidence="5">
    <location>
        <begin position="52"/>
        <end position="72"/>
    </location>
</feature>
<feature type="transmembrane region" description="Helical" evidence="5">
    <location>
        <begin position="139"/>
        <end position="161"/>
    </location>
</feature>
<comment type="caution">
    <text evidence="7">The sequence shown here is derived from an EMBL/GenBank/DDBJ whole genome shotgun (WGS) entry which is preliminary data.</text>
</comment>
<evidence type="ECO:0000259" key="6">
    <source>
        <dbReference type="Pfam" id="PF07291"/>
    </source>
</evidence>
<evidence type="ECO:0000256" key="2">
    <source>
        <dbReference type="ARBA" id="ARBA00022692"/>
    </source>
</evidence>
<evidence type="ECO:0000313" key="8">
    <source>
        <dbReference type="Proteomes" id="UP001430172"/>
    </source>
</evidence>
<feature type="domain" description="Methylamine utilisation protein MauE" evidence="6">
    <location>
        <begin position="11"/>
        <end position="151"/>
    </location>
</feature>
<sequence length="162" mass="16140">MLTGTARAVALDVLVLLAGAVWLWAGLAKLRTPFSRTDVDDLVPGLGRFHPVLRWAVPLLEVAVGAALVLGVATRAAGVVGVILAGTFAALHVGAMLRAGLADAPLRAGCGCLGGSRAAVAAPAGGSLDTATVGVRGWVLARAAVLAMVTWTAVLPCALCAS</sequence>
<evidence type="ECO:0000256" key="1">
    <source>
        <dbReference type="ARBA" id="ARBA00004141"/>
    </source>
</evidence>
<dbReference type="InterPro" id="IPR009908">
    <property type="entry name" value="Methylamine_util_MauE"/>
</dbReference>
<comment type="subcellular location">
    <subcellularLocation>
        <location evidence="1">Membrane</location>
        <topology evidence="1">Multi-pass membrane protein</topology>
    </subcellularLocation>
</comment>
<reference evidence="7" key="1">
    <citation type="submission" date="2021-02" db="EMBL/GenBank/DDBJ databases">
        <title>Phycicoccus sp. MQZ13P-5T, whole genome shotgun sequence.</title>
        <authorList>
            <person name="Tuo L."/>
        </authorList>
    </citation>
    <scope>NUCLEOTIDE SEQUENCE</scope>
    <source>
        <strain evidence="7">MQZ13P-5</strain>
    </source>
</reference>
<accession>A0ABS2CP97</accession>
<keyword evidence="8" id="KW-1185">Reference proteome</keyword>
<evidence type="ECO:0000256" key="4">
    <source>
        <dbReference type="ARBA" id="ARBA00023136"/>
    </source>
</evidence>
<evidence type="ECO:0000256" key="3">
    <source>
        <dbReference type="ARBA" id="ARBA00022989"/>
    </source>
</evidence>
<keyword evidence="3 5" id="KW-1133">Transmembrane helix</keyword>
<gene>
    <name evidence="7" type="ORF">JQN70_10845</name>
</gene>
<proteinExistence type="predicted"/>
<dbReference type="EMBL" id="JAFDVD010000012">
    <property type="protein sequence ID" value="MBM6400884.1"/>
    <property type="molecule type" value="Genomic_DNA"/>
</dbReference>
<evidence type="ECO:0000313" key="7">
    <source>
        <dbReference type="EMBL" id="MBM6400884.1"/>
    </source>
</evidence>
<keyword evidence="4 5" id="KW-0472">Membrane</keyword>
<feature type="transmembrane region" description="Helical" evidence="5">
    <location>
        <begin position="79"/>
        <end position="97"/>
    </location>
</feature>
<protein>
    <submittedName>
        <fullName evidence="7">DoxX family membrane protein</fullName>
    </submittedName>
</protein>
<dbReference type="RefSeq" id="WP_204131361.1">
    <property type="nucleotide sequence ID" value="NZ_JAFDVD010000012.1"/>
</dbReference>
<dbReference type="Pfam" id="PF07291">
    <property type="entry name" value="MauE"/>
    <property type="match status" value="1"/>
</dbReference>